<evidence type="ECO:0000313" key="5">
    <source>
        <dbReference type="EMBL" id="KAJ1529516.1"/>
    </source>
</evidence>
<dbReference type="Proteomes" id="UP001075354">
    <property type="component" value="Chromosome 3"/>
</dbReference>
<dbReference type="GO" id="GO:0003723">
    <property type="term" value="F:RNA binding"/>
    <property type="evidence" value="ECO:0007669"/>
    <property type="project" value="UniProtKB-UniRule"/>
</dbReference>
<evidence type="ECO:0000256" key="3">
    <source>
        <dbReference type="SAM" id="MobiDB-lite"/>
    </source>
</evidence>
<reference evidence="5" key="1">
    <citation type="submission" date="2022-12" db="EMBL/GenBank/DDBJ databases">
        <title>Chromosome-level genome assembly of the bean flower thrips Megalurothrips usitatus.</title>
        <authorList>
            <person name="Ma L."/>
            <person name="Liu Q."/>
            <person name="Li H."/>
            <person name="Cai W."/>
        </authorList>
    </citation>
    <scope>NUCLEOTIDE SEQUENCE</scope>
    <source>
        <strain evidence="5">Cailab_2022a</strain>
    </source>
</reference>
<dbReference type="SUPFAM" id="SSF54928">
    <property type="entry name" value="RNA-binding domain, RBD"/>
    <property type="match status" value="1"/>
</dbReference>
<gene>
    <name evidence="5" type="ORF">ONE63_006289</name>
</gene>
<evidence type="ECO:0000313" key="6">
    <source>
        <dbReference type="Proteomes" id="UP001075354"/>
    </source>
</evidence>
<evidence type="ECO:0000259" key="4">
    <source>
        <dbReference type="PROSITE" id="PS50102"/>
    </source>
</evidence>
<name>A0AAV7XXU0_9NEOP</name>
<dbReference type="SUPFAM" id="SSF52954">
    <property type="entry name" value="Class II aaRS ABD-related"/>
    <property type="match status" value="1"/>
</dbReference>
<dbReference type="PANTHER" id="PTHR23295:SF6">
    <property type="entry name" value="NEOSIN, ISOFORM A"/>
    <property type="match status" value="1"/>
</dbReference>
<dbReference type="PROSITE" id="PS50102">
    <property type="entry name" value="RRM"/>
    <property type="match status" value="1"/>
</dbReference>
<dbReference type="InterPro" id="IPR035979">
    <property type="entry name" value="RBD_domain_sf"/>
</dbReference>
<dbReference type="AlphaFoldDB" id="A0AAV7XXU0"/>
<dbReference type="PANTHER" id="PTHR23295">
    <property type="entry name" value="NUCLEAR RECEPTOR COACTIVATOR 5-RELATED"/>
    <property type="match status" value="1"/>
</dbReference>
<dbReference type="Pfam" id="PF00076">
    <property type="entry name" value="RRM_1"/>
    <property type="match status" value="1"/>
</dbReference>
<keyword evidence="6" id="KW-1185">Reference proteome</keyword>
<dbReference type="InterPro" id="IPR000504">
    <property type="entry name" value="RRM_dom"/>
</dbReference>
<sequence length="575" mass="64309">MSGFNNDTTYQERLNMKDPSTASSRIFVGSIPHENVGRQDIEDAFAKFGKVTGVLLNRGFGFVQFENERSAMDAINDQDIVFRGRRLDVKQARVFNKSGRDFRDERGDRDGYWDDRDRDRERDRERERDYREDRDREPYRDRSPLDDRVRERRDDRDWRARERDRFDNFTKAPAERDRFYEPPRDRFREIDYRDSRAADRFSATPVYRAEIIDSRSLPIQTPGIDRTNDCEIIVINKKQTRYAEFVEERLKKLGLTVDILYPNEDVLMSRVLGNISSRGTLYAIMIEPINEEHDSLTVNILHGTPEAHRNMPLKDAITLISRNFEDYKQAQVKPVAGRPAAVPVVPIPVVGPATLVQEKHPDAIQALLNLLAENRSLTVLQYDKVITYLSSKREIQVRIELGEGETDSAPLPVASRESPTVDKQAELQSRIMSIMSSIGGSASSSAPTPVVSSMSLAPVPAPAPTLSASLPLPPMSASSSLVSATPASVPSPVSSGAWNPPKPHSDSTTPILSDPNVQKALDSLMQGNLLQRLVGSTNASSISATTTTMSNSSSSVPLFGAYANSTSNHVGGRRF</sequence>
<feature type="region of interest" description="Disordered" evidence="3">
    <location>
        <begin position="123"/>
        <end position="143"/>
    </location>
</feature>
<organism evidence="5 6">
    <name type="scientific">Megalurothrips usitatus</name>
    <name type="common">bean blossom thrips</name>
    <dbReference type="NCBI Taxonomy" id="439358"/>
    <lineage>
        <taxon>Eukaryota</taxon>
        <taxon>Metazoa</taxon>
        <taxon>Ecdysozoa</taxon>
        <taxon>Arthropoda</taxon>
        <taxon>Hexapoda</taxon>
        <taxon>Insecta</taxon>
        <taxon>Pterygota</taxon>
        <taxon>Neoptera</taxon>
        <taxon>Paraneoptera</taxon>
        <taxon>Thysanoptera</taxon>
        <taxon>Terebrantia</taxon>
        <taxon>Thripoidea</taxon>
        <taxon>Thripidae</taxon>
        <taxon>Megalurothrips</taxon>
    </lineage>
</organism>
<evidence type="ECO:0000256" key="2">
    <source>
        <dbReference type="PROSITE-ProRule" id="PRU00176"/>
    </source>
</evidence>
<feature type="compositionally biased region" description="Low complexity" evidence="3">
    <location>
        <begin position="475"/>
        <end position="495"/>
    </location>
</feature>
<accession>A0AAV7XXU0</accession>
<proteinExistence type="predicted"/>
<feature type="region of interest" description="Disordered" evidence="3">
    <location>
        <begin position="475"/>
        <end position="512"/>
    </location>
</feature>
<evidence type="ECO:0000256" key="1">
    <source>
        <dbReference type="ARBA" id="ARBA00022884"/>
    </source>
</evidence>
<dbReference type="InterPro" id="IPR052600">
    <property type="entry name" value="Nuc_rcpt_coact/corep"/>
</dbReference>
<dbReference type="Gene3D" id="3.30.70.330">
    <property type="match status" value="1"/>
</dbReference>
<feature type="domain" description="RRM" evidence="4">
    <location>
        <begin position="24"/>
        <end position="94"/>
    </location>
</feature>
<dbReference type="SMART" id="SM00360">
    <property type="entry name" value="RRM"/>
    <property type="match status" value="1"/>
</dbReference>
<comment type="caution">
    <text evidence="5">The sequence shown here is derived from an EMBL/GenBank/DDBJ whole genome shotgun (WGS) entry which is preliminary data.</text>
</comment>
<protein>
    <recommendedName>
        <fullName evidence="4">RRM domain-containing protein</fullName>
    </recommendedName>
</protein>
<keyword evidence="1 2" id="KW-0694">RNA-binding</keyword>
<dbReference type="EMBL" id="JAPTSV010000003">
    <property type="protein sequence ID" value="KAJ1529516.1"/>
    <property type="molecule type" value="Genomic_DNA"/>
</dbReference>
<dbReference type="Gene3D" id="3.40.50.800">
    <property type="entry name" value="Anticodon-binding domain"/>
    <property type="match status" value="1"/>
</dbReference>
<dbReference type="InterPro" id="IPR036621">
    <property type="entry name" value="Anticodon-bd_dom_sf"/>
</dbReference>
<dbReference type="InterPro" id="IPR012677">
    <property type="entry name" value="Nucleotide-bd_a/b_plait_sf"/>
</dbReference>